<sequence>MPRLSIKRSLIVFGLLLLAVIAAGIAYDWIDDRRDISVHAAAITGGNPDRGHALFIEYGCGSCHGLKHVRKATGTVGPPLDGIAIRAIVAGKLNNSPENLERWIRDPQAVTPGTAMPDLNVGARDARDITAFLYTRAE</sequence>
<evidence type="ECO:0000256" key="2">
    <source>
        <dbReference type="ARBA" id="ARBA00022723"/>
    </source>
</evidence>
<keyword evidence="1 4" id="KW-0349">Heme</keyword>
<keyword evidence="2 4" id="KW-0479">Metal-binding</keyword>
<dbReference type="Gene3D" id="1.10.760.10">
    <property type="entry name" value="Cytochrome c-like domain"/>
    <property type="match status" value="1"/>
</dbReference>
<dbReference type="SUPFAM" id="SSF46626">
    <property type="entry name" value="Cytochrome c"/>
    <property type="match status" value="1"/>
</dbReference>
<evidence type="ECO:0000313" key="7">
    <source>
        <dbReference type="Proteomes" id="UP001203058"/>
    </source>
</evidence>
<feature type="domain" description="Cytochrome c" evidence="5">
    <location>
        <begin position="46"/>
        <end position="137"/>
    </location>
</feature>
<dbReference type="EMBL" id="JAKZHW010000002">
    <property type="protein sequence ID" value="MCH8617404.1"/>
    <property type="molecule type" value="Genomic_DNA"/>
</dbReference>
<dbReference type="InterPro" id="IPR036909">
    <property type="entry name" value="Cyt_c-like_dom_sf"/>
</dbReference>
<keyword evidence="3 4" id="KW-0408">Iron</keyword>
<dbReference type="InterPro" id="IPR009056">
    <property type="entry name" value="Cyt_c-like_dom"/>
</dbReference>
<gene>
    <name evidence="6" type="ORF">LZ016_15000</name>
</gene>
<dbReference type="PROSITE" id="PS51007">
    <property type="entry name" value="CYTC"/>
    <property type="match status" value="1"/>
</dbReference>
<evidence type="ECO:0000259" key="5">
    <source>
        <dbReference type="PROSITE" id="PS51007"/>
    </source>
</evidence>
<evidence type="ECO:0000256" key="4">
    <source>
        <dbReference type="PROSITE-ProRule" id="PRU00433"/>
    </source>
</evidence>
<name>A0ABS9VRR7_9SPHN</name>
<keyword evidence="7" id="KW-1185">Reference proteome</keyword>
<evidence type="ECO:0000256" key="3">
    <source>
        <dbReference type="ARBA" id="ARBA00023004"/>
    </source>
</evidence>
<proteinExistence type="predicted"/>
<evidence type="ECO:0000256" key="1">
    <source>
        <dbReference type="ARBA" id="ARBA00022617"/>
    </source>
</evidence>
<protein>
    <submittedName>
        <fullName evidence="6">C-type cytochrome</fullName>
    </submittedName>
</protein>
<comment type="caution">
    <text evidence="6">The sequence shown here is derived from an EMBL/GenBank/DDBJ whole genome shotgun (WGS) entry which is preliminary data.</text>
</comment>
<dbReference type="Proteomes" id="UP001203058">
    <property type="component" value="Unassembled WGS sequence"/>
</dbReference>
<organism evidence="6 7">
    <name type="scientific">Sphingomonas telluris</name>
    <dbReference type="NCBI Taxonomy" id="2907998"/>
    <lineage>
        <taxon>Bacteria</taxon>
        <taxon>Pseudomonadati</taxon>
        <taxon>Pseudomonadota</taxon>
        <taxon>Alphaproteobacteria</taxon>
        <taxon>Sphingomonadales</taxon>
        <taxon>Sphingomonadaceae</taxon>
        <taxon>Sphingomonas</taxon>
    </lineage>
</organism>
<reference evidence="6 7" key="1">
    <citation type="submission" date="2022-03" db="EMBL/GenBank/DDBJ databases">
        <authorList>
            <person name="Jo J.-H."/>
            <person name="Im W.-T."/>
        </authorList>
    </citation>
    <scope>NUCLEOTIDE SEQUENCE [LARGE SCALE GENOMIC DNA]</scope>
    <source>
        <strain evidence="6 7">SM33</strain>
    </source>
</reference>
<dbReference type="Pfam" id="PF00034">
    <property type="entry name" value="Cytochrom_C"/>
    <property type="match status" value="1"/>
</dbReference>
<dbReference type="RefSeq" id="WP_241448276.1">
    <property type="nucleotide sequence ID" value="NZ_JAKZHW010000002.1"/>
</dbReference>
<accession>A0ABS9VRR7</accession>
<evidence type="ECO:0000313" key="6">
    <source>
        <dbReference type="EMBL" id="MCH8617404.1"/>
    </source>
</evidence>